<dbReference type="EMBL" id="CP090035">
    <property type="protein sequence ID" value="UPK96757.1"/>
    <property type="molecule type" value="Genomic_DNA"/>
</dbReference>
<protein>
    <submittedName>
        <fullName evidence="1">Uncharacterized protein</fullName>
    </submittedName>
</protein>
<gene>
    <name evidence="1" type="ORF">LCI18_007692</name>
</gene>
<name>A0ACD3Z6N4_FUSSC</name>
<evidence type="ECO:0000313" key="2">
    <source>
        <dbReference type="Proteomes" id="UP000830768"/>
    </source>
</evidence>
<accession>A0ACD3Z6N4</accession>
<keyword evidence="2" id="KW-1185">Reference proteome</keyword>
<proteinExistence type="predicted"/>
<evidence type="ECO:0000313" key="1">
    <source>
        <dbReference type="EMBL" id="UPK96757.1"/>
    </source>
</evidence>
<sequence length="133" mass="15482">MNPKAETYRTYHAGALQVYPEPELIDDDHHRNRGHKCCTPHQQRRETCFACHTDRSHPSWLLQTRLTSVQLAKDMGMQPSHALHVSVLDSSARHVESRDWRGEHAVLYSAGYQPSSEVWLRRDAEVYITMRFV</sequence>
<dbReference type="Proteomes" id="UP000830768">
    <property type="component" value="Chromosome 6"/>
</dbReference>
<organism evidence="1 2">
    <name type="scientific">Fusarium solani subsp. cucurbitae</name>
    <name type="common">Neocosmosporum cucurbitae</name>
    <dbReference type="NCBI Taxonomy" id="2747967"/>
    <lineage>
        <taxon>Eukaryota</taxon>
        <taxon>Fungi</taxon>
        <taxon>Dikarya</taxon>
        <taxon>Ascomycota</taxon>
        <taxon>Pezizomycotina</taxon>
        <taxon>Sordariomycetes</taxon>
        <taxon>Hypocreomycetidae</taxon>
        <taxon>Hypocreales</taxon>
        <taxon>Nectriaceae</taxon>
        <taxon>Fusarium</taxon>
        <taxon>Fusarium solani species complex</taxon>
    </lineage>
</organism>
<reference evidence="1" key="1">
    <citation type="submission" date="2021-11" db="EMBL/GenBank/DDBJ databases">
        <title>Fusarium solani-melongenae Genome sequencing and assembly.</title>
        <authorList>
            <person name="Xie S."/>
            <person name="Huang L."/>
            <person name="Zhang X."/>
        </authorList>
    </citation>
    <scope>NUCLEOTIDE SEQUENCE</scope>
    <source>
        <strain evidence="1">CRI 24-3</strain>
    </source>
</reference>